<organism evidence="2 3">
    <name type="scientific">Clavibacter californiensis</name>
    <dbReference type="NCBI Taxonomy" id="1401995"/>
    <lineage>
        <taxon>Bacteria</taxon>
        <taxon>Bacillati</taxon>
        <taxon>Actinomycetota</taxon>
        <taxon>Actinomycetes</taxon>
        <taxon>Micrococcales</taxon>
        <taxon>Microbacteriaceae</taxon>
        <taxon>Clavibacter</taxon>
    </lineage>
</organism>
<dbReference type="Proteomes" id="UP000265355">
    <property type="component" value="Unassembled WGS sequence"/>
</dbReference>
<feature type="compositionally biased region" description="Basic and acidic residues" evidence="1">
    <location>
        <begin position="14"/>
        <end position="26"/>
    </location>
</feature>
<gene>
    <name evidence="2" type="ORF">DZF98_15685</name>
</gene>
<feature type="compositionally biased region" description="Low complexity" evidence="1">
    <location>
        <begin position="27"/>
        <end position="39"/>
    </location>
</feature>
<name>A0ABX9N461_9MICO</name>
<comment type="caution">
    <text evidence="2">The sequence shown here is derived from an EMBL/GenBank/DDBJ whole genome shotgun (WGS) entry which is preliminary data.</text>
</comment>
<sequence length="51" mass="5507">MLTPDETAGTVYPTRRERREAERRAAEAQQAPEAQEAPESPLGDPVAQSAA</sequence>
<feature type="non-terminal residue" evidence="2">
    <location>
        <position position="51"/>
    </location>
</feature>
<keyword evidence="3" id="KW-1185">Reference proteome</keyword>
<proteinExistence type="predicted"/>
<protein>
    <submittedName>
        <fullName evidence="2">M23 family peptidase</fullName>
    </submittedName>
</protein>
<evidence type="ECO:0000313" key="2">
    <source>
        <dbReference type="EMBL" id="RII87696.1"/>
    </source>
</evidence>
<evidence type="ECO:0000313" key="3">
    <source>
        <dbReference type="Proteomes" id="UP000265355"/>
    </source>
</evidence>
<reference evidence="2 3" key="1">
    <citation type="submission" date="2018-08" db="EMBL/GenBank/DDBJ databases">
        <title>Genome Sequence of Clavibacter michiganensis Subspecies type strains, and the Atypical Peach-Colored Strains Isolated from Tomato.</title>
        <authorList>
            <person name="Osdaghi E."/>
            <person name="Portier P."/>
            <person name="Briand M."/>
            <person name="Jacques M.-A."/>
        </authorList>
    </citation>
    <scope>NUCLEOTIDE SEQUENCE [LARGE SCALE GENOMIC DNA]</scope>
    <source>
        <strain evidence="2 3">CFBP 8216</strain>
    </source>
</reference>
<feature type="region of interest" description="Disordered" evidence="1">
    <location>
        <begin position="1"/>
        <end position="51"/>
    </location>
</feature>
<accession>A0ABX9N461</accession>
<dbReference type="EMBL" id="QWEE01000500">
    <property type="protein sequence ID" value="RII87696.1"/>
    <property type="molecule type" value="Genomic_DNA"/>
</dbReference>
<evidence type="ECO:0000256" key="1">
    <source>
        <dbReference type="SAM" id="MobiDB-lite"/>
    </source>
</evidence>